<dbReference type="GO" id="GO:0006508">
    <property type="term" value="P:proteolysis"/>
    <property type="evidence" value="ECO:0007669"/>
    <property type="project" value="UniProtKB-KW"/>
</dbReference>
<dbReference type="PANTHER" id="PTHR22845">
    <property type="entry name" value="APOPTOTIC PROTEASE-ACTIVATING FACTOR 1"/>
    <property type="match status" value="1"/>
</dbReference>
<dbReference type="EMBL" id="KK113763">
    <property type="protein sequence ID" value="KFM60978.1"/>
    <property type="molecule type" value="Genomic_DNA"/>
</dbReference>
<dbReference type="GO" id="GO:0006915">
    <property type="term" value="P:apoptotic process"/>
    <property type="evidence" value="ECO:0007669"/>
    <property type="project" value="UniProtKB-ARBA"/>
</dbReference>
<evidence type="ECO:0000313" key="2">
    <source>
        <dbReference type="EMBL" id="KFM60978.1"/>
    </source>
</evidence>
<reference evidence="2 3" key="1">
    <citation type="submission" date="2013-11" db="EMBL/GenBank/DDBJ databases">
        <title>Genome sequencing of Stegodyphus mimosarum.</title>
        <authorList>
            <person name="Bechsgaard J."/>
        </authorList>
    </citation>
    <scope>NUCLEOTIDE SEQUENCE [LARGE SCALE GENOMIC DNA]</scope>
</reference>
<dbReference type="Proteomes" id="UP000054359">
    <property type="component" value="Unassembled WGS sequence"/>
</dbReference>
<keyword evidence="2" id="KW-0645">Protease</keyword>
<keyword evidence="2" id="KW-0378">Hydrolase</keyword>
<gene>
    <name evidence="2" type="ORF">X975_26372</name>
</gene>
<evidence type="ECO:0000313" key="3">
    <source>
        <dbReference type="Proteomes" id="UP000054359"/>
    </source>
</evidence>
<dbReference type="Pfam" id="PF00931">
    <property type="entry name" value="NB-ARC"/>
    <property type="match status" value="1"/>
</dbReference>
<dbReference type="SUPFAM" id="SSF52540">
    <property type="entry name" value="P-loop containing nucleoside triphosphate hydrolases"/>
    <property type="match status" value="1"/>
</dbReference>
<name>A0A087T789_STEMI</name>
<dbReference type="InterPro" id="IPR027417">
    <property type="entry name" value="P-loop_NTPase"/>
</dbReference>
<dbReference type="AlphaFoldDB" id="A0A087T789"/>
<dbReference type="GO" id="GO:0008233">
    <property type="term" value="F:peptidase activity"/>
    <property type="evidence" value="ECO:0007669"/>
    <property type="project" value="UniProtKB-KW"/>
</dbReference>
<dbReference type="PRINTS" id="PR00364">
    <property type="entry name" value="DISEASERSIST"/>
</dbReference>
<feature type="non-terminal residue" evidence="2">
    <location>
        <position position="202"/>
    </location>
</feature>
<proteinExistence type="predicted"/>
<evidence type="ECO:0000259" key="1">
    <source>
        <dbReference type="Pfam" id="PF00931"/>
    </source>
</evidence>
<feature type="domain" description="NB-ARC" evidence="1">
    <location>
        <begin position="8"/>
        <end position="159"/>
    </location>
</feature>
<accession>A0A087T789</accession>
<keyword evidence="3" id="KW-1185">Reference proteome</keyword>
<dbReference type="GO" id="GO:0005829">
    <property type="term" value="C:cytosol"/>
    <property type="evidence" value="ECO:0007669"/>
    <property type="project" value="UniProtKB-ARBA"/>
</dbReference>
<dbReference type="Gene3D" id="1.10.8.430">
    <property type="entry name" value="Helical domain of apoptotic protease-activating factors"/>
    <property type="match status" value="1"/>
</dbReference>
<dbReference type="STRING" id="407821.A0A087T789"/>
<dbReference type="GO" id="GO:0043531">
    <property type="term" value="F:ADP binding"/>
    <property type="evidence" value="ECO:0007669"/>
    <property type="project" value="InterPro"/>
</dbReference>
<protein>
    <submittedName>
        <fullName evidence="2">Apoptotic protease-activating factor 1</fullName>
    </submittedName>
</protein>
<dbReference type="InterPro" id="IPR042197">
    <property type="entry name" value="Apaf_helical"/>
</dbReference>
<dbReference type="InterPro" id="IPR002182">
    <property type="entry name" value="NB-ARC"/>
</dbReference>
<dbReference type="Gene3D" id="3.40.50.300">
    <property type="entry name" value="P-loop containing nucleotide triphosphate hydrolases"/>
    <property type="match status" value="1"/>
</dbReference>
<dbReference type="OrthoDB" id="6422075at2759"/>
<organism evidence="2 3">
    <name type="scientific">Stegodyphus mimosarum</name>
    <name type="common">African social velvet spider</name>
    <dbReference type="NCBI Taxonomy" id="407821"/>
    <lineage>
        <taxon>Eukaryota</taxon>
        <taxon>Metazoa</taxon>
        <taxon>Ecdysozoa</taxon>
        <taxon>Arthropoda</taxon>
        <taxon>Chelicerata</taxon>
        <taxon>Arachnida</taxon>
        <taxon>Araneae</taxon>
        <taxon>Araneomorphae</taxon>
        <taxon>Entelegynae</taxon>
        <taxon>Eresoidea</taxon>
        <taxon>Eresidae</taxon>
        <taxon>Stegodyphus</taxon>
    </lineage>
</organism>
<dbReference type="PANTHER" id="PTHR22845:SF5">
    <property type="entry name" value="APOPTOTIC PROTEASE-ACTIVATING FACTOR 1"/>
    <property type="match status" value="1"/>
</dbReference>
<sequence length="202" mass="22934">MEASKLKRHWVVLYGMPGTGKSVLAAEAIRDNDIVENYFPGGVYWLQIGNLNNDDNALWLKMKKLFTLLGIEKELCPSESLSELTELFKKEIIEKNTLLLILDDVWSDTVIKAFDIGCPILVTTKDKSIMRNLSQFCSPLEFCNDLLLQEARDLLSMYVKCEPSQLPQTVDNIVSKTKGSPSILCLIGSMMEDYGNDFNRWE</sequence>